<dbReference type="Proteomes" id="UP000530564">
    <property type="component" value="Unassembled WGS sequence"/>
</dbReference>
<keyword evidence="2" id="KW-0560">Oxidoreductase</keyword>
<evidence type="ECO:0000313" key="3">
    <source>
        <dbReference type="EMBL" id="MBB3890140.1"/>
    </source>
</evidence>
<dbReference type="PROSITE" id="PS00061">
    <property type="entry name" value="ADH_SHORT"/>
    <property type="match status" value="1"/>
</dbReference>
<comment type="similarity">
    <text evidence="1">Belongs to the short-chain dehydrogenases/reductases (SDR) family.</text>
</comment>
<dbReference type="Gene3D" id="3.40.50.720">
    <property type="entry name" value="NAD(P)-binding Rossmann-like Domain"/>
    <property type="match status" value="1"/>
</dbReference>
<evidence type="ECO:0000256" key="1">
    <source>
        <dbReference type="ARBA" id="ARBA00006484"/>
    </source>
</evidence>
<evidence type="ECO:0000256" key="2">
    <source>
        <dbReference type="ARBA" id="ARBA00023002"/>
    </source>
</evidence>
<dbReference type="PANTHER" id="PTHR43669:SF6">
    <property type="entry name" value="DECAPRENYLPHOSPHORYL-2-KETO-BETA-D-ERYTHRO-PENTOSE REDUCTASE"/>
    <property type="match status" value="1"/>
</dbReference>
<dbReference type="SUPFAM" id="SSF51735">
    <property type="entry name" value="NAD(P)-binding Rossmann-fold domains"/>
    <property type="match status" value="1"/>
</dbReference>
<dbReference type="PRINTS" id="PR00081">
    <property type="entry name" value="GDHRDH"/>
</dbReference>
<proteinExistence type="inferred from homology"/>
<protein>
    <submittedName>
        <fullName evidence="3">Short-subunit dehydrogenase</fullName>
    </submittedName>
</protein>
<evidence type="ECO:0000313" key="4">
    <source>
        <dbReference type="Proteomes" id="UP000530564"/>
    </source>
</evidence>
<accession>A0A839ZXZ1</accession>
<dbReference type="AlphaFoldDB" id="A0A839ZXZ1"/>
<comment type="caution">
    <text evidence="3">The sequence shown here is derived from an EMBL/GenBank/DDBJ whole genome shotgun (WGS) entry which is preliminary data.</text>
</comment>
<dbReference type="InterPro" id="IPR020904">
    <property type="entry name" value="Sc_DH/Rdtase_CS"/>
</dbReference>
<gene>
    <name evidence="3" type="ORF">GGQ61_000837</name>
</gene>
<organism evidence="3 4">
    <name type="scientific">Phenylobacterium haematophilum</name>
    <dbReference type="NCBI Taxonomy" id="98513"/>
    <lineage>
        <taxon>Bacteria</taxon>
        <taxon>Pseudomonadati</taxon>
        <taxon>Pseudomonadota</taxon>
        <taxon>Alphaproteobacteria</taxon>
        <taxon>Caulobacterales</taxon>
        <taxon>Caulobacteraceae</taxon>
        <taxon>Phenylobacterium</taxon>
    </lineage>
</organism>
<dbReference type="InterPro" id="IPR002347">
    <property type="entry name" value="SDR_fam"/>
</dbReference>
<reference evidence="3 4" key="1">
    <citation type="submission" date="2020-08" db="EMBL/GenBank/DDBJ databases">
        <title>Genomic Encyclopedia of Type Strains, Phase IV (KMG-IV): sequencing the most valuable type-strain genomes for metagenomic binning, comparative biology and taxonomic classification.</title>
        <authorList>
            <person name="Goeker M."/>
        </authorList>
    </citation>
    <scope>NUCLEOTIDE SEQUENCE [LARGE SCALE GENOMIC DNA]</scope>
    <source>
        <strain evidence="3 4">DSM 21793</strain>
    </source>
</reference>
<dbReference type="PANTHER" id="PTHR43669">
    <property type="entry name" value="5-KETO-D-GLUCONATE 5-REDUCTASE"/>
    <property type="match status" value="1"/>
</dbReference>
<keyword evidence="4" id="KW-1185">Reference proteome</keyword>
<dbReference type="InterPro" id="IPR036291">
    <property type="entry name" value="NAD(P)-bd_dom_sf"/>
</dbReference>
<dbReference type="RefSeq" id="WP_183770005.1">
    <property type="nucleotide sequence ID" value="NZ_JACIDK010000001.1"/>
</dbReference>
<name>A0A839ZXZ1_9CAUL</name>
<dbReference type="EMBL" id="JACIDK010000001">
    <property type="protein sequence ID" value="MBB3890140.1"/>
    <property type="molecule type" value="Genomic_DNA"/>
</dbReference>
<dbReference type="Pfam" id="PF00106">
    <property type="entry name" value="adh_short"/>
    <property type="match status" value="1"/>
</dbReference>
<sequence length="256" mass="26777">MTNNAWRGRGVLILGAASAIAEAVARDLAAQGAQLILVARDGARLEAIAADLRVRGSPNVAVRALDLVESEPTDELLQSLADAIGGFDTALIAHGLLGDQTRAEQDAAHAAALIDVNFTSAGLWALALARRLERTDGRNGVVAAIGSVAGDRGRSSNFVYGAAKAGLAVLMQGLAHRSALHGGPKAVIFKLGFVDTPMTAEIPKGGPLWATPDAVAKVIVKGLDGRSAIVYGPWFWRYVMLIIRLLPQPVIARIDI</sequence>
<dbReference type="GO" id="GO:0016491">
    <property type="term" value="F:oxidoreductase activity"/>
    <property type="evidence" value="ECO:0007669"/>
    <property type="project" value="UniProtKB-KW"/>
</dbReference>